<evidence type="ECO:0000256" key="2">
    <source>
        <dbReference type="ARBA" id="ARBA00023015"/>
    </source>
</evidence>
<evidence type="ECO:0000256" key="1">
    <source>
        <dbReference type="ARBA" id="ARBA00004123"/>
    </source>
</evidence>
<evidence type="ECO:0000313" key="8">
    <source>
        <dbReference type="Proteomes" id="UP001210211"/>
    </source>
</evidence>
<dbReference type="PANTHER" id="PTHR31391">
    <property type="entry name" value="B3 DOMAIN-CONTAINING PROTEIN OS11G0197600-RELATED"/>
    <property type="match status" value="1"/>
</dbReference>
<dbReference type="PROSITE" id="PS50863">
    <property type="entry name" value="B3"/>
    <property type="match status" value="1"/>
</dbReference>
<comment type="caution">
    <text evidence="7">The sequence shown here is derived from an EMBL/GenBank/DDBJ whole genome shotgun (WGS) entry which is preliminary data.</text>
</comment>
<dbReference type="Proteomes" id="UP001210211">
    <property type="component" value="Unassembled WGS sequence"/>
</dbReference>
<feature type="domain" description="TF-B3" evidence="6">
    <location>
        <begin position="126"/>
        <end position="219"/>
    </location>
</feature>
<dbReference type="Pfam" id="PF02362">
    <property type="entry name" value="B3"/>
    <property type="match status" value="1"/>
</dbReference>
<name>A0AAD5ZZP4_9POAL</name>
<dbReference type="AlphaFoldDB" id="A0AAD5ZZP4"/>
<evidence type="ECO:0000256" key="5">
    <source>
        <dbReference type="ARBA" id="ARBA00023242"/>
    </source>
</evidence>
<comment type="subcellular location">
    <subcellularLocation>
        <location evidence="1">Nucleus</location>
    </subcellularLocation>
</comment>
<dbReference type="GO" id="GO:0005634">
    <property type="term" value="C:nucleus"/>
    <property type="evidence" value="ECO:0007669"/>
    <property type="project" value="UniProtKB-SubCell"/>
</dbReference>
<dbReference type="GO" id="GO:0003677">
    <property type="term" value="F:DNA binding"/>
    <property type="evidence" value="ECO:0007669"/>
    <property type="project" value="UniProtKB-KW"/>
</dbReference>
<evidence type="ECO:0000256" key="4">
    <source>
        <dbReference type="ARBA" id="ARBA00023163"/>
    </source>
</evidence>
<accession>A0AAD5ZZP4</accession>
<keyword evidence="8" id="KW-1185">Reference proteome</keyword>
<evidence type="ECO:0000256" key="3">
    <source>
        <dbReference type="ARBA" id="ARBA00023125"/>
    </source>
</evidence>
<keyword evidence="2" id="KW-0805">Transcription regulation</keyword>
<evidence type="ECO:0000259" key="6">
    <source>
        <dbReference type="PROSITE" id="PS50863"/>
    </source>
</evidence>
<protein>
    <recommendedName>
        <fullName evidence="6">TF-B3 domain-containing protein</fullName>
    </recommendedName>
</protein>
<dbReference type="InterPro" id="IPR044837">
    <property type="entry name" value="REM16-like"/>
</dbReference>
<dbReference type="EMBL" id="JAMRDG010000001">
    <property type="protein sequence ID" value="KAJ3707042.1"/>
    <property type="molecule type" value="Genomic_DNA"/>
</dbReference>
<dbReference type="CDD" id="cd10017">
    <property type="entry name" value="B3_DNA"/>
    <property type="match status" value="1"/>
</dbReference>
<proteinExistence type="predicted"/>
<dbReference type="Gene3D" id="2.40.330.10">
    <property type="entry name" value="DNA-binding pseudobarrel domain"/>
    <property type="match status" value="1"/>
</dbReference>
<dbReference type="InterPro" id="IPR015300">
    <property type="entry name" value="DNA-bd_pseudobarrel_sf"/>
</dbReference>
<evidence type="ECO:0000313" key="7">
    <source>
        <dbReference type="EMBL" id="KAJ3707042.1"/>
    </source>
</evidence>
<keyword evidence="4" id="KW-0804">Transcription</keyword>
<dbReference type="SUPFAM" id="SSF101936">
    <property type="entry name" value="DNA-binding pseudobarrel domain"/>
    <property type="match status" value="1"/>
</dbReference>
<dbReference type="PANTHER" id="PTHR31391:SF64">
    <property type="entry name" value="B3 DOMAIN-CONTAINING PROTEIN OS06G0112300"/>
    <property type="match status" value="1"/>
</dbReference>
<dbReference type="InterPro" id="IPR003340">
    <property type="entry name" value="B3_DNA-bd"/>
</dbReference>
<reference evidence="7 8" key="1">
    <citation type="journal article" date="2022" name="Cell">
        <title>Repeat-based holocentromeres influence genome architecture and karyotype evolution.</title>
        <authorList>
            <person name="Hofstatter P.G."/>
            <person name="Thangavel G."/>
            <person name="Lux T."/>
            <person name="Neumann P."/>
            <person name="Vondrak T."/>
            <person name="Novak P."/>
            <person name="Zhang M."/>
            <person name="Costa L."/>
            <person name="Castellani M."/>
            <person name="Scott A."/>
            <person name="Toegelov H."/>
            <person name="Fuchs J."/>
            <person name="Mata-Sucre Y."/>
            <person name="Dias Y."/>
            <person name="Vanzela A.L.L."/>
            <person name="Huettel B."/>
            <person name="Almeida C.C.S."/>
            <person name="Simkova H."/>
            <person name="Souza G."/>
            <person name="Pedrosa-Harand A."/>
            <person name="Macas J."/>
            <person name="Mayer K.F.X."/>
            <person name="Houben A."/>
            <person name="Marques A."/>
        </authorList>
    </citation>
    <scope>NUCLEOTIDE SEQUENCE [LARGE SCALE GENOMIC DNA]</scope>
    <source>
        <strain evidence="7">RhyTen1mFocal</strain>
    </source>
</reference>
<organism evidence="7 8">
    <name type="scientific">Rhynchospora tenuis</name>
    <dbReference type="NCBI Taxonomy" id="198213"/>
    <lineage>
        <taxon>Eukaryota</taxon>
        <taxon>Viridiplantae</taxon>
        <taxon>Streptophyta</taxon>
        <taxon>Embryophyta</taxon>
        <taxon>Tracheophyta</taxon>
        <taxon>Spermatophyta</taxon>
        <taxon>Magnoliopsida</taxon>
        <taxon>Liliopsida</taxon>
        <taxon>Poales</taxon>
        <taxon>Cyperaceae</taxon>
        <taxon>Cyperoideae</taxon>
        <taxon>Rhynchosporeae</taxon>
        <taxon>Rhynchospora</taxon>
    </lineage>
</organism>
<sequence>MINEALLLGISSSLKQMNWSEFISTSEIHCSSHKARHNTDNSPLDMATRCDKNREQTITFSDKNLEPTPLGKQTAVQDGNTGLLANPNEDKELVVACADLKTGSIPPAEEVRENDKIVPLTGKPYFTCIVCKSHIQAPFHLVVPKWFTQYLPSSRKKVSLWYKNKTWDLQYGGDWRGRRFDSGWKTFSFESDLKLGDGLVFELMDEETLEFRVQVLRGNVPDIHVNLDDGKSSGSPIIIN</sequence>
<keyword evidence="3" id="KW-0238">DNA-binding</keyword>
<gene>
    <name evidence="7" type="ORF">LUZ61_010747</name>
</gene>
<keyword evidence="5" id="KW-0539">Nucleus</keyword>